<gene>
    <name evidence="1" type="ORF">CHR90_12880</name>
</gene>
<dbReference type="PANTHER" id="PTHR40266:SF2">
    <property type="entry name" value="TOXIN HIGB-1"/>
    <property type="match status" value="1"/>
</dbReference>
<dbReference type="SUPFAM" id="SSF143011">
    <property type="entry name" value="RelE-like"/>
    <property type="match status" value="1"/>
</dbReference>
<dbReference type="Gene3D" id="3.30.2310.20">
    <property type="entry name" value="RelE-like"/>
    <property type="match status" value="1"/>
</dbReference>
<protein>
    <submittedName>
        <fullName evidence="1">Plasmid maintenance system killer</fullName>
    </submittedName>
</protein>
<dbReference type="EMBL" id="NOXS01000033">
    <property type="protein sequence ID" value="OYQ17863.1"/>
    <property type="molecule type" value="Genomic_DNA"/>
</dbReference>
<comment type="caution">
    <text evidence="1">The sequence shown here is derived from an EMBL/GenBank/DDBJ whole genome shotgun (WGS) entry which is preliminary data.</text>
</comment>
<sequence length="93" mass="10806">MIKSFADKTTLAIALGQRPRRIAEPLYEAVRDKLTLIESVDAVEDLRLPPSNRLEKLIGDRAGQWSIRVNRQWRLCFDWQDGAAWNVELVDYH</sequence>
<dbReference type="OrthoDB" id="9801102at2"/>
<evidence type="ECO:0000313" key="1">
    <source>
        <dbReference type="EMBL" id="OYQ17863.1"/>
    </source>
</evidence>
<dbReference type="Pfam" id="PF05015">
    <property type="entry name" value="HigB-like_toxin"/>
    <property type="match status" value="1"/>
</dbReference>
<dbReference type="Proteomes" id="UP000216361">
    <property type="component" value="Unassembled WGS sequence"/>
</dbReference>
<reference evidence="1 2" key="1">
    <citation type="submission" date="2017-07" db="EMBL/GenBank/DDBJ databases">
        <title>Elstera cyanobacteriorum sp. nov., a novel bacterium isolated from cyanobacterial aggregates in a eutrophic lake.</title>
        <authorList>
            <person name="Cai H."/>
        </authorList>
    </citation>
    <scope>NUCLEOTIDE SEQUENCE [LARGE SCALE GENOMIC DNA]</scope>
    <source>
        <strain evidence="1 2">TH019</strain>
    </source>
</reference>
<dbReference type="InterPro" id="IPR007711">
    <property type="entry name" value="HigB-1"/>
</dbReference>
<name>A0A255XLL5_9PROT</name>
<organism evidence="1 2">
    <name type="scientific">Elstera cyanobacteriorum</name>
    <dbReference type="NCBI Taxonomy" id="2022747"/>
    <lineage>
        <taxon>Bacteria</taxon>
        <taxon>Pseudomonadati</taxon>
        <taxon>Pseudomonadota</taxon>
        <taxon>Alphaproteobacteria</taxon>
        <taxon>Rhodospirillales</taxon>
        <taxon>Rhodospirillaceae</taxon>
        <taxon>Elstera</taxon>
    </lineage>
</organism>
<proteinExistence type="predicted"/>
<dbReference type="InterPro" id="IPR035093">
    <property type="entry name" value="RelE/ParE_toxin_dom_sf"/>
</dbReference>
<dbReference type="AlphaFoldDB" id="A0A255XLL5"/>
<keyword evidence="2" id="KW-1185">Reference proteome</keyword>
<dbReference type="RefSeq" id="WP_094409425.1">
    <property type="nucleotide sequence ID" value="NZ_BMJZ01000002.1"/>
</dbReference>
<evidence type="ECO:0000313" key="2">
    <source>
        <dbReference type="Proteomes" id="UP000216361"/>
    </source>
</evidence>
<accession>A0A255XLL5</accession>
<dbReference type="PANTHER" id="PTHR40266">
    <property type="entry name" value="TOXIN HIGB-1"/>
    <property type="match status" value="1"/>
</dbReference>